<dbReference type="GO" id="GO:0005829">
    <property type="term" value="C:cytosol"/>
    <property type="evidence" value="ECO:0007669"/>
    <property type="project" value="TreeGrafter"/>
</dbReference>
<dbReference type="SUPFAM" id="SSF142695">
    <property type="entry name" value="RibA-like"/>
    <property type="match status" value="1"/>
</dbReference>
<dbReference type="UniPathway" id="UPA00275">
    <property type="reaction ID" value="UER00400"/>
</dbReference>
<feature type="active site" description="Nucleophile" evidence="11">
    <location>
        <position position="300"/>
    </location>
</feature>
<dbReference type="Pfam" id="PF00925">
    <property type="entry name" value="GTP_cyclohydro2"/>
    <property type="match status" value="1"/>
</dbReference>
<dbReference type="EMBL" id="AP019376">
    <property type="protein sequence ID" value="BBH86679.1"/>
    <property type="molecule type" value="Genomic_DNA"/>
</dbReference>
<keyword evidence="6 11" id="KW-0378">Hydrolase</keyword>
<dbReference type="GO" id="GO:0008270">
    <property type="term" value="F:zinc ion binding"/>
    <property type="evidence" value="ECO:0007669"/>
    <property type="project" value="UniProtKB-UniRule"/>
</dbReference>
<dbReference type="NCBIfam" id="TIGR00505">
    <property type="entry name" value="ribA"/>
    <property type="match status" value="1"/>
</dbReference>
<dbReference type="PANTHER" id="PTHR21327:SF18">
    <property type="entry name" value="3,4-DIHYDROXY-2-BUTANONE 4-PHOSPHATE SYNTHASE"/>
    <property type="match status" value="1"/>
</dbReference>
<organism evidence="13">
    <name type="scientific">Thermosporothrix sp. COM3</name>
    <dbReference type="NCBI Taxonomy" id="2490863"/>
    <lineage>
        <taxon>Bacteria</taxon>
        <taxon>Bacillati</taxon>
        <taxon>Chloroflexota</taxon>
        <taxon>Ktedonobacteria</taxon>
        <taxon>Ktedonobacterales</taxon>
        <taxon>Thermosporotrichaceae</taxon>
        <taxon>Thermosporothrix</taxon>
    </lineage>
</organism>
<feature type="domain" description="GTP cyclohydrolase II" evidence="12">
    <location>
        <begin position="180"/>
        <end position="339"/>
    </location>
</feature>
<feature type="binding site" evidence="11">
    <location>
        <position position="286"/>
    </location>
    <ligand>
        <name>GTP</name>
        <dbReference type="ChEBI" id="CHEBI:37565"/>
    </ligand>
</feature>
<keyword evidence="7 11" id="KW-0862">Zinc</keyword>
<dbReference type="GO" id="GO:0003935">
    <property type="term" value="F:GTP cyclohydrolase II activity"/>
    <property type="evidence" value="ECO:0007669"/>
    <property type="project" value="UniProtKB-UniRule"/>
</dbReference>
<keyword evidence="3 11" id="KW-0686">Riboflavin biosynthesis</keyword>
<evidence type="ECO:0000256" key="11">
    <source>
        <dbReference type="HAMAP-Rule" id="MF_00179"/>
    </source>
</evidence>
<accession>A0A455SIC2</accession>
<feature type="binding site" evidence="11">
    <location>
        <position position="226"/>
    </location>
    <ligand>
        <name>Zn(2+)</name>
        <dbReference type="ChEBI" id="CHEBI:29105"/>
        <note>catalytic</note>
    </ligand>
</feature>
<evidence type="ECO:0000256" key="2">
    <source>
        <dbReference type="ARBA" id="ARBA00005520"/>
    </source>
</evidence>
<dbReference type="PANTHER" id="PTHR21327">
    <property type="entry name" value="GTP CYCLOHYDROLASE II-RELATED"/>
    <property type="match status" value="1"/>
</dbReference>
<evidence type="ECO:0000256" key="10">
    <source>
        <dbReference type="ARBA" id="ARBA00049295"/>
    </source>
</evidence>
<reference evidence="13" key="1">
    <citation type="submission" date="2018-12" db="EMBL/GenBank/DDBJ databases">
        <title>Novel natural products biosynthetic potential of the class Ktedonobacteria.</title>
        <authorList>
            <person name="Zheng Y."/>
            <person name="Saitou A."/>
            <person name="Wang C.M."/>
            <person name="Toyoda A."/>
            <person name="Minakuchi Y."/>
            <person name="Sekiguchi Y."/>
            <person name="Ueda K."/>
            <person name="Takano H."/>
            <person name="Sakai Y."/>
            <person name="Yokota A."/>
            <person name="Yabe S."/>
        </authorList>
    </citation>
    <scope>NUCLEOTIDE SEQUENCE</scope>
    <source>
        <strain evidence="13">COM3</strain>
    </source>
</reference>
<evidence type="ECO:0000313" key="13">
    <source>
        <dbReference type="EMBL" id="BBH86679.1"/>
    </source>
</evidence>
<dbReference type="GO" id="GO:0008686">
    <property type="term" value="F:3,4-dihydroxy-2-butanone-4-phosphate synthase activity"/>
    <property type="evidence" value="ECO:0007669"/>
    <property type="project" value="TreeGrafter"/>
</dbReference>
<name>A0A455SIC2_9CHLR</name>
<dbReference type="CDD" id="cd00641">
    <property type="entry name" value="GTP_cyclohydro2"/>
    <property type="match status" value="1"/>
</dbReference>
<dbReference type="InterPro" id="IPR032677">
    <property type="entry name" value="GTP_cyclohydro_II"/>
</dbReference>
<dbReference type="GO" id="GO:0009231">
    <property type="term" value="P:riboflavin biosynthetic process"/>
    <property type="evidence" value="ECO:0007669"/>
    <property type="project" value="UniProtKB-UniRule"/>
</dbReference>
<dbReference type="HAMAP" id="MF_00179">
    <property type="entry name" value="RibA"/>
    <property type="match status" value="1"/>
</dbReference>
<keyword evidence="4 11" id="KW-0479">Metal-binding</keyword>
<comment type="catalytic activity">
    <reaction evidence="10 11">
        <text>GTP + 4 H2O = 2,5-diamino-6-hydroxy-4-(5-phosphoribosylamino)-pyrimidine + formate + 2 phosphate + 3 H(+)</text>
        <dbReference type="Rhea" id="RHEA:23704"/>
        <dbReference type="ChEBI" id="CHEBI:15377"/>
        <dbReference type="ChEBI" id="CHEBI:15378"/>
        <dbReference type="ChEBI" id="CHEBI:15740"/>
        <dbReference type="ChEBI" id="CHEBI:37565"/>
        <dbReference type="ChEBI" id="CHEBI:43474"/>
        <dbReference type="ChEBI" id="CHEBI:58614"/>
        <dbReference type="EC" id="3.5.4.25"/>
    </reaction>
</comment>
<proteinExistence type="inferred from homology"/>
<dbReference type="InterPro" id="IPR017945">
    <property type="entry name" value="DHBP_synth_RibB-like_a/b_dom"/>
</dbReference>
<evidence type="ECO:0000256" key="9">
    <source>
        <dbReference type="ARBA" id="ARBA00043932"/>
    </source>
</evidence>
<dbReference type="InterPro" id="IPR000926">
    <property type="entry name" value="RibA"/>
</dbReference>
<evidence type="ECO:0000256" key="8">
    <source>
        <dbReference type="ARBA" id="ARBA00023134"/>
    </source>
</evidence>
<protein>
    <recommendedName>
        <fullName evidence="11">GTP cyclohydrolase-2</fullName>
        <ecNumber evidence="11">3.5.4.25</ecNumber>
    </recommendedName>
    <alternativeName>
        <fullName evidence="11">GTP cyclohydrolase II</fullName>
    </alternativeName>
</protein>
<keyword evidence="5 11" id="KW-0547">Nucleotide-binding</keyword>
<feature type="binding site" evidence="11">
    <location>
        <position position="321"/>
    </location>
    <ligand>
        <name>GTP</name>
        <dbReference type="ChEBI" id="CHEBI:37565"/>
    </ligand>
</feature>
<comment type="similarity">
    <text evidence="11">Belongs to the GTP cyclohydrolase II family.</text>
</comment>
<dbReference type="AlphaFoldDB" id="A0A455SIC2"/>
<dbReference type="EC" id="3.5.4.25" evidence="11"/>
<dbReference type="Gene3D" id="3.40.50.10990">
    <property type="entry name" value="GTP cyclohydrolase II"/>
    <property type="match status" value="1"/>
</dbReference>
<feature type="binding site" evidence="11">
    <location>
        <position position="237"/>
    </location>
    <ligand>
        <name>Zn(2+)</name>
        <dbReference type="ChEBI" id="CHEBI:29105"/>
        <note>catalytic</note>
    </ligand>
</feature>
<evidence type="ECO:0000256" key="1">
    <source>
        <dbReference type="ARBA" id="ARBA00004853"/>
    </source>
</evidence>
<sequence length="370" mass="41390">MVREMGTEANQFSVLHAARMLQEGRPVLLYAGLRDDPPVLCQAGQFVTAETVTRLLLIAGGELRVLLRHARLDACRLTPRARAGEPASLVQEIRRLVFLSACTDDQEPLLMRVDAAGYEEAALDLLRIAGLEEVAVLYEVRSAVDDIALLELVMHLDCGITSIEAIRQYRKARRVSLITEIQLPTIYAPFRLQHYQEHETGLPYLVLLLGDLTGDPPPLVRLHSECKTGDVFGSLRCDCRAQLQAALKEIAQEGRGMIIYLPQEGRGIGLSGKLQAYRLQERGLNTIEANVQLGYPVDARDYTSAIEILRHLKLRSLRLLTNNPKKLQVVQESGFQVERVPLEIVPDSANRAYLQTKYQHMGHLLSLFAE</sequence>
<feature type="binding site" evidence="11">
    <location>
        <begin position="264"/>
        <end position="266"/>
    </location>
    <ligand>
        <name>GTP</name>
        <dbReference type="ChEBI" id="CHEBI:37565"/>
    </ligand>
</feature>
<evidence type="ECO:0000256" key="5">
    <source>
        <dbReference type="ARBA" id="ARBA00022741"/>
    </source>
</evidence>
<dbReference type="SUPFAM" id="SSF55821">
    <property type="entry name" value="YrdC/RibB"/>
    <property type="match status" value="1"/>
</dbReference>
<gene>
    <name evidence="13" type="primary">ribBA_2</name>
    <name evidence="11" type="synonym">ribA</name>
    <name evidence="13" type="ORF">KTC_14300</name>
</gene>
<evidence type="ECO:0000256" key="4">
    <source>
        <dbReference type="ARBA" id="ARBA00022723"/>
    </source>
</evidence>
<comment type="pathway">
    <text evidence="1 11">Cofactor biosynthesis; riboflavin biosynthesis; 5-amino-6-(D-ribitylamino)uracil from GTP: step 1/4.</text>
</comment>
<dbReference type="FunFam" id="3.40.50.10990:FF:000001">
    <property type="entry name" value="Riboflavin biosynthesis protein RibBA"/>
    <property type="match status" value="1"/>
</dbReference>
<feature type="binding site" evidence="11">
    <location>
        <position position="326"/>
    </location>
    <ligand>
        <name>GTP</name>
        <dbReference type="ChEBI" id="CHEBI:37565"/>
    </ligand>
</feature>
<dbReference type="InterPro" id="IPR036144">
    <property type="entry name" value="RibA-like_sf"/>
</dbReference>
<comment type="cofactor">
    <cofactor evidence="11">
        <name>Zn(2+)</name>
        <dbReference type="ChEBI" id="CHEBI:29105"/>
    </cofactor>
    <text evidence="11">Binds 1 zinc ion per subunit.</text>
</comment>
<comment type="function">
    <text evidence="9 11">Catalyzes the conversion of GTP to 2,5-diamino-6-ribosylamino-4(3H)-pyrimidinone 5'-phosphate (DARP), formate and pyrophosphate.</text>
</comment>
<evidence type="ECO:0000256" key="7">
    <source>
        <dbReference type="ARBA" id="ARBA00022833"/>
    </source>
</evidence>
<comment type="similarity">
    <text evidence="2">In the N-terminal section; belongs to the DHBP synthase family.</text>
</comment>
<evidence type="ECO:0000256" key="3">
    <source>
        <dbReference type="ARBA" id="ARBA00022619"/>
    </source>
</evidence>
<evidence type="ECO:0000259" key="12">
    <source>
        <dbReference type="Pfam" id="PF00925"/>
    </source>
</evidence>
<feature type="binding site" evidence="11">
    <location>
        <position position="242"/>
    </location>
    <ligand>
        <name>GTP</name>
        <dbReference type="ChEBI" id="CHEBI:37565"/>
    </ligand>
</feature>
<dbReference type="GO" id="GO:0005525">
    <property type="term" value="F:GTP binding"/>
    <property type="evidence" value="ECO:0007669"/>
    <property type="project" value="UniProtKB-KW"/>
</dbReference>
<feature type="binding site" evidence="11">
    <location>
        <position position="239"/>
    </location>
    <ligand>
        <name>Zn(2+)</name>
        <dbReference type="ChEBI" id="CHEBI:29105"/>
        <note>catalytic</note>
    </ligand>
</feature>
<keyword evidence="8 11" id="KW-0342">GTP-binding</keyword>
<feature type="binding site" evidence="11">
    <location>
        <begin position="221"/>
        <end position="225"/>
    </location>
    <ligand>
        <name>GTP</name>
        <dbReference type="ChEBI" id="CHEBI:37565"/>
    </ligand>
</feature>
<evidence type="ECO:0000256" key="6">
    <source>
        <dbReference type="ARBA" id="ARBA00022801"/>
    </source>
</evidence>
<feature type="active site" description="Proton acceptor" evidence="11">
    <location>
        <position position="298"/>
    </location>
</feature>
<dbReference type="NCBIfam" id="NF001591">
    <property type="entry name" value="PRK00393.1"/>
    <property type="match status" value="1"/>
</dbReference>